<dbReference type="InterPro" id="IPR001648">
    <property type="entry name" value="Ribosomal_bS18"/>
</dbReference>
<dbReference type="SUPFAM" id="SSF46911">
    <property type="entry name" value="Ribosomal protein S18"/>
    <property type="match status" value="1"/>
</dbReference>
<dbReference type="InterPro" id="IPR036870">
    <property type="entry name" value="Ribosomal_bS18_sf"/>
</dbReference>
<accession>A0A937ADW2</accession>
<dbReference type="Gene3D" id="4.10.640.10">
    <property type="entry name" value="Ribosomal protein S18"/>
    <property type="match status" value="1"/>
</dbReference>
<evidence type="ECO:0000256" key="4">
    <source>
        <dbReference type="HAMAP-Rule" id="MF_00270"/>
    </source>
</evidence>
<keyword evidence="2 4" id="KW-0689">Ribosomal protein</keyword>
<comment type="function">
    <text evidence="4">Binds as a heterodimer with protein bS6 to the central domain of the 16S rRNA, where it helps stabilize the platform of the 30S subunit.</text>
</comment>
<evidence type="ECO:0000256" key="5">
    <source>
        <dbReference type="RuleBase" id="RU003910"/>
    </source>
</evidence>
<evidence type="ECO:0000313" key="7">
    <source>
        <dbReference type="Proteomes" id="UP000736856"/>
    </source>
</evidence>
<dbReference type="AlphaFoldDB" id="A0A937ADW2"/>
<keyword evidence="3 4" id="KW-0687">Ribonucleoprotein</keyword>
<evidence type="ECO:0000313" key="6">
    <source>
        <dbReference type="EMBL" id="MBL0848539.1"/>
    </source>
</evidence>
<protein>
    <recommendedName>
        <fullName evidence="4">Small ribosomal subunit protein bS18</fullName>
    </recommendedName>
</protein>
<reference evidence="6" key="1">
    <citation type="submission" date="2019-02" db="EMBL/GenBank/DDBJ databases">
        <title>A novel Candidatus Liberibacter species associated with the New Zealand native fuchsia psyllid, Ctenarytaina fuchsiae.</title>
        <authorList>
            <person name="Thompson S.M."/>
            <person name="Jorgensen N."/>
            <person name="David C."/>
            <person name="Bulman S.R."/>
            <person name="Smith G.R."/>
        </authorList>
    </citation>
    <scope>NUCLEOTIDE SEQUENCE</scope>
    <source>
        <strain evidence="6">Oxford</strain>
    </source>
</reference>
<evidence type="ECO:0000256" key="2">
    <source>
        <dbReference type="ARBA" id="ARBA00022980"/>
    </source>
</evidence>
<dbReference type="EMBL" id="SEOL01000001">
    <property type="protein sequence ID" value="MBL0848539.1"/>
    <property type="molecule type" value="Genomic_DNA"/>
</dbReference>
<keyword evidence="4" id="KW-0694">RNA-binding</keyword>
<dbReference type="PRINTS" id="PR00974">
    <property type="entry name" value="RIBOSOMALS18"/>
</dbReference>
<evidence type="ECO:0000256" key="3">
    <source>
        <dbReference type="ARBA" id="ARBA00023274"/>
    </source>
</evidence>
<dbReference type="GO" id="GO:0003735">
    <property type="term" value="F:structural constituent of ribosome"/>
    <property type="evidence" value="ECO:0007669"/>
    <property type="project" value="InterPro"/>
</dbReference>
<dbReference type="NCBIfam" id="TIGR00165">
    <property type="entry name" value="S18"/>
    <property type="match status" value="1"/>
</dbReference>
<dbReference type="GO" id="GO:0006412">
    <property type="term" value="P:translation"/>
    <property type="evidence" value="ECO:0007669"/>
    <property type="project" value="UniProtKB-UniRule"/>
</dbReference>
<comment type="similarity">
    <text evidence="1 4 5">Belongs to the bacterial ribosomal protein bS18 family.</text>
</comment>
<comment type="subunit">
    <text evidence="4">Part of the 30S ribosomal subunit. Forms a tight heterodimer with protein bS6.</text>
</comment>
<dbReference type="PANTHER" id="PTHR13479">
    <property type="entry name" value="30S RIBOSOMAL PROTEIN S18"/>
    <property type="match status" value="1"/>
</dbReference>
<dbReference type="HAMAP" id="MF_00270">
    <property type="entry name" value="Ribosomal_bS18"/>
    <property type="match status" value="1"/>
</dbReference>
<keyword evidence="4" id="KW-0699">rRNA-binding</keyword>
<evidence type="ECO:0000256" key="1">
    <source>
        <dbReference type="ARBA" id="ARBA00005589"/>
    </source>
</evidence>
<sequence length="83" mass="9364">MAEAMNTPLSRRHVNNRRKCCPLSGSAAPRIDHKNIRLLGRFISPRGKIVPSRISSVCQKKQRALAKAIKRARYLGLIPYVNI</sequence>
<organism evidence="6 7">
    <name type="scientific">Candidatus Liberibacter ctenarytainae</name>
    <dbReference type="NCBI Taxonomy" id="2020335"/>
    <lineage>
        <taxon>Bacteria</taxon>
        <taxon>Pseudomonadati</taxon>
        <taxon>Pseudomonadota</taxon>
        <taxon>Alphaproteobacteria</taxon>
        <taxon>Hyphomicrobiales</taxon>
        <taxon>Rhizobiaceae</taxon>
        <taxon>Liberibacter</taxon>
    </lineage>
</organism>
<name>A0A937ADW2_9HYPH</name>
<proteinExistence type="inferred from homology"/>
<gene>
    <name evidence="4 6" type="primary">rpsR</name>
    <name evidence="6" type="ORF">EU981_00315</name>
</gene>
<dbReference type="Proteomes" id="UP000736856">
    <property type="component" value="Unassembled WGS sequence"/>
</dbReference>
<dbReference type="GO" id="GO:0022627">
    <property type="term" value="C:cytosolic small ribosomal subunit"/>
    <property type="evidence" value="ECO:0007669"/>
    <property type="project" value="TreeGrafter"/>
</dbReference>
<dbReference type="GO" id="GO:0070181">
    <property type="term" value="F:small ribosomal subunit rRNA binding"/>
    <property type="evidence" value="ECO:0007669"/>
    <property type="project" value="TreeGrafter"/>
</dbReference>
<dbReference type="Pfam" id="PF01084">
    <property type="entry name" value="Ribosomal_S18"/>
    <property type="match status" value="1"/>
</dbReference>
<dbReference type="PANTHER" id="PTHR13479:SF40">
    <property type="entry name" value="SMALL RIBOSOMAL SUBUNIT PROTEIN BS18M"/>
    <property type="match status" value="1"/>
</dbReference>
<comment type="caution">
    <text evidence="6">The sequence shown here is derived from an EMBL/GenBank/DDBJ whole genome shotgun (WGS) entry which is preliminary data.</text>
</comment>